<protein>
    <submittedName>
        <fullName evidence="1">Uncharacterized protein</fullName>
    </submittedName>
</protein>
<dbReference type="EMBL" id="LN853844">
    <property type="protein sequence ID" value="CRY96794.1"/>
    <property type="molecule type" value="Genomic_DNA"/>
</dbReference>
<reference evidence="1" key="1">
    <citation type="submission" date="2015-06" db="EMBL/GenBank/DDBJ databases">
        <authorList>
            <person name="Joergensen T."/>
        </authorList>
    </citation>
    <scope>NUCLEOTIDE SEQUENCE</scope>
    <source>
        <strain evidence="1">RGFK1274</strain>
    </source>
</reference>
<sequence length="190" mass="19712">MPQEYVVRWQGARIGAGASVFHFHSIGSSAGAAGIATAVKQLFTSTQALFSADITFSFDAEVRELSNSGTLIAAYPVAPPADISGSSNSSYANGTGLMVRHNTGQVVAGRRLLGRTFMVPVVTSCFSTSGDVTSATQTTVNGAFSALRTTVSGSGSNFAVWSKTHAAVGDVLGSETQSRPSTLRTRNDRV</sequence>
<proteinExistence type="predicted"/>
<name>A0A0H5Q5V8_9ZZZZ</name>
<organism evidence="1">
    <name type="scientific">uncultured prokaryote</name>
    <dbReference type="NCBI Taxonomy" id="198431"/>
    <lineage>
        <taxon>unclassified sequences</taxon>
        <taxon>environmental samples</taxon>
    </lineage>
</organism>
<reference evidence="1" key="2">
    <citation type="submission" date="2015-07" db="EMBL/GenBank/DDBJ databases">
        <title>Plasmids, circular viruses and viroids from rat gut.</title>
        <authorList>
            <person name="Jorgensen T.J."/>
            <person name="Hansen M.A."/>
            <person name="Xu Z."/>
            <person name="Tabak M.A."/>
            <person name="Sorensen S.J."/>
            <person name="Hansen L.H."/>
        </authorList>
    </citation>
    <scope>NUCLEOTIDE SEQUENCE</scope>
    <source>
        <strain evidence="1">RGFK1274</strain>
    </source>
</reference>
<accession>A0A0H5Q5V8</accession>
<evidence type="ECO:0000313" key="1">
    <source>
        <dbReference type="EMBL" id="CRY96794.1"/>
    </source>
</evidence>
<dbReference type="AlphaFoldDB" id="A0A0H5Q5V8"/>